<keyword evidence="1" id="KW-0479">Metal-binding</keyword>
<dbReference type="GO" id="GO:0046872">
    <property type="term" value="F:metal ion binding"/>
    <property type="evidence" value="ECO:0007669"/>
    <property type="project" value="UniProtKB-KW"/>
</dbReference>
<dbReference type="Pfam" id="PF13023">
    <property type="entry name" value="HD_3"/>
    <property type="match status" value="1"/>
</dbReference>
<dbReference type="SUPFAM" id="SSF109604">
    <property type="entry name" value="HD-domain/PDEase-like"/>
    <property type="match status" value="1"/>
</dbReference>
<dbReference type="GO" id="GO:0002953">
    <property type="term" value="F:5'-deoxynucleotidase activity"/>
    <property type="evidence" value="ECO:0007669"/>
    <property type="project" value="InterPro"/>
</dbReference>
<evidence type="ECO:0000256" key="2">
    <source>
        <dbReference type="ARBA" id="ARBA00022801"/>
    </source>
</evidence>
<sequence>MKKPQTENGSSPANNELNARPEKVMELFKGFEQSQNLARQIGFILEIDKLKQIWRQTPLLDRSRKENDAEHSWQLALMAVVLAEYAPNGTDMMRVIKMLLIHDIVEIDAGDNPAFSGTSDIEQQKAEEKAADRLFGILPSTMADEFRELWEEFEAIKTNEAMFARSIDRFQPFLHNYFTEGHMWIEHKIHAEQVQKRSEIIGKTSPQLHKIVELMISDAVAKGYLINAPHKSD</sequence>
<dbReference type="PANTHER" id="PTHR11845:SF13">
    <property type="entry name" value="5'-DEOXYNUCLEOTIDASE HDDC2"/>
    <property type="match status" value="1"/>
</dbReference>
<dbReference type="InterPro" id="IPR039356">
    <property type="entry name" value="YfbR/HDDC2"/>
</dbReference>
<reference evidence="4" key="1">
    <citation type="submission" date="2018-06" db="EMBL/GenBank/DDBJ databases">
        <authorList>
            <person name="Zhirakovskaya E."/>
        </authorList>
    </citation>
    <scope>NUCLEOTIDE SEQUENCE</scope>
</reference>
<dbReference type="AlphaFoldDB" id="A0A3B0T640"/>
<gene>
    <name evidence="4" type="ORF">MNBD_ALPHA11-71</name>
</gene>
<dbReference type="EMBL" id="UOEQ01000023">
    <property type="protein sequence ID" value="VAW13805.1"/>
    <property type="molecule type" value="Genomic_DNA"/>
</dbReference>
<dbReference type="Gene3D" id="1.10.3210.10">
    <property type="entry name" value="Hypothetical protein af1432"/>
    <property type="match status" value="1"/>
</dbReference>
<dbReference type="GO" id="GO:0005737">
    <property type="term" value="C:cytoplasm"/>
    <property type="evidence" value="ECO:0007669"/>
    <property type="project" value="TreeGrafter"/>
</dbReference>
<name>A0A3B0T640_9ZZZZ</name>
<feature type="domain" description="HD" evidence="3">
    <location>
        <begin position="47"/>
        <end position="208"/>
    </location>
</feature>
<proteinExistence type="predicted"/>
<accession>A0A3B0T640</accession>
<evidence type="ECO:0000313" key="4">
    <source>
        <dbReference type="EMBL" id="VAW13805.1"/>
    </source>
</evidence>
<keyword evidence="2 4" id="KW-0378">Hydrolase</keyword>
<organism evidence="4">
    <name type="scientific">hydrothermal vent metagenome</name>
    <dbReference type="NCBI Taxonomy" id="652676"/>
    <lineage>
        <taxon>unclassified sequences</taxon>
        <taxon>metagenomes</taxon>
        <taxon>ecological metagenomes</taxon>
    </lineage>
</organism>
<evidence type="ECO:0000259" key="3">
    <source>
        <dbReference type="Pfam" id="PF13023"/>
    </source>
</evidence>
<protein>
    <submittedName>
        <fullName evidence="4">Uncharacterized hydrolase DSY2054</fullName>
    </submittedName>
</protein>
<dbReference type="InterPro" id="IPR006674">
    <property type="entry name" value="HD_domain"/>
</dbReference>
<evidence type="ECO:0000256" key="1">
    <source>
        <dbReference type="ARBA" id="ARBA00022723"/>
    </source>
</evidence>
<dbReference type="PANTHER" id="PTHR11845">
    <property type="entry name" value="5'-DEOXYNUCLEOTIDASE HDDC2"/>
    <property type="match status" value="1"/>
</dbReference>